<dbReference type="PROSITE" id="PS51273">
    <property type="entry name" value="GATASE_TYPE_1"/>
    <property type="match status" value="1"/>
</dbReference>
<evidence type="ECO:0000256" key="5">
    <source>
        <dbReference type="ARBA" id="ARBA00022840"/>
    </source>
</evidence>
<evidence type="ECO:0000313" key="7">
    <source>
        <dbReference type="EMBL" id="VDM29544.1"/>
    </source>
</evidence>
<dbReference type="AlphaFoldDB" id="A0A3P7FKL8"/>
<evidence type="ECO:0000259" key="6">
    <source>
        <dbReference type="Pfam" id="PF00117"/>
    </source>
</evidence>
<keyword evidence="2" id="KW-0547">Nucleotide-binding</keyword>
<gene>
    <name evidence="7" type="ORF">TCNE_LOCUS3827</name>
</gene>
<dbReference type="EMBL" id="UYWY01005425">
    <property type="protein sequence ID" value="VDM29544.1"/>
    <property type="molecule type" value="Genomic_DNA"/>
</dbReference>
<proteinExistence type="predicted"/>
<dbReference type="PANTHER" id="PTHR11922:SF2">
    <property type="entry name" value="GMP SYNTHASE [GLUTAMINE-HYDROLYZING]"/>
    <property type="match status" value="1"/>
</dbReference>
<dbReference type="Pfam" id="PF00117">
    <property type="entry name" value="GATase"/>
    <property type="match status" value="1"/>
</dbReference>
<dbReference type="InterPro" id="IPR017926">
    <property type="entry name" value="GATASE"/>
</dbReference>
<keyword evidence="3" id="KW-0332">GMP biosynthesis</keyword>
<organism evidence="7">
    <name type="scientific">Toxocara canis</name>
    <name type="common">Canine roundworm</name>
    <dbReference type="NCBI Taxonomy" id="6265"/>
    <lineage>
        <taxon>Eukaryota</taxon>
        <taxon>Metazoa</taxon>
        <taxon>Ecdysozoa</taxon>
        <taxon>Nematoda</taxon>
        <taxon>Chromadorea</taxon>
        <taxon>Rhabditida</taxon>
        <taxon>Spirurina</taxon>
        <taxon>Ascaridomorpha</taxon>
        <taxon>Ascaridoidea</taxon>
        <taxon>Toxocaridae</taxon>
        <taxon>Toxocara</taxon>
    </lineage>
</organism>
<feature type="domain" description="Glutamine amidotransferase" evidence="6">
    <location>
        <begin position="2"/>
        <end position="73"/>
    </location>
</feature>
<reference evidence="7" key="1">
    <citation type="submission" date="2018-11" db="EMBL/GenBank/DDBJ databases">
        <authorList>
            <consortium name="Pathogen Informatics"/>
        </authorList>
    </citation>
    <scope>NUCLEOTIDE SEQUENCE [LARGE SCALE GENOMIC DNA]</scope>
</reference>
<dbReference type="PANTHER" id="PTHR11922">
    <property type="entry name" value="GMP SYNTHASE-RELATED"/>
    <property type="match status" value="1"/>
</dbReference>
<evidence type="ECO:0000256" key="3">
    <source>
        <dbReference type="ARBA" id="ARBA00022749"/>
    </source>
</evidence>
<dbReference type="GO" id="GO:0005829">
    <property type="term" value="C:cytosol"/>
    <property type="evidence" value="ECO:0007669"/>
    <property type="project" value="TreeGrafter"/>
</dbReference>
<evidence type="ECO:0000256" key="2">
    <source>
        <dbReference type="ARBA" id="ARBA00022741"/>
    </source>
</evidence>
<protein>
    <recommendedName>
        <fullName evidence="6">Glutamine amidotransferase domain-containing protein</fullName>
    </recommendedName>
</protein>
<keyword evidence="1" id="KW-0436">Ligase</keyword>
<accession>A0A3P7FKL8</accession>
<evidence type="ECO:0000256" key="1">
    <source>
        <dbReference type="ARBA" id="ARBA00022598"/>
    </source>
</evidence>
<sequence length="143" mass="16167">MFAGLSPKQRVLLTHGDSVTERTVADGFKVVARSGNFVAGIASEERKMYGVQFHPEVDLTLHGREMFESFLFKVVGCKGDFTMDNRENLCINEIRSMVGDKKVLVCFLGGAFRDFLDTLDCRRAVEKSSLERGRERGRDRMHS</sequence>
<name>A0A3P7FKL8_TOXCA</name>
<dbReference type="Gene3D" id="3.40.50.880">
    <property type="match status" value="1"/>
</dbReference>
<keyword evidence="5" id="KW-0067">ATP-binding</keyword>
<dbReference type="GO" id="GO:0005524">
    <property type="term" value="F:ATP binding"/>
    <property type="evidence" value="ECO:0007669"/>
    <property type="project" value="UniProtKB-KW"/>
</dbReference>
<dbReference type="SUPFAM" id="SSF52317">
    <property type="entry name" value="Class I glutamine amidotransferase-like"/>
    <property type="match status" value="1"/>
</dbReference>
<dbReference type="InterPro" id="IPR029062">
    <property type="entry name" value="Class_I_gatase-like"/>
</dbReference>
<keyword evidence="4" id="KW-0658">Purine biosynthesis</keyword>
<evidence type="ECO:0000256" key="4">
    <source>
        <dbReference type="ARBA" id="ARBA00022755"/>
    </source>
</evidence>
<dbReference type="GO" id="GO:0003921">
    <property type="term" value="F:GMP synthase activity"/>
    <property type="evidence" value="ECO:0007669"/>
    <property type="project" value="TreeGrafter"/>
</dbReference>